<evidence type="ECO:0000256" key="1">
    <source>
        <dbReference type="SAM" id="Phobius"/>
    </source>
</evidence>
<dbReference type="AlphaFoldDB" id="A0AAU8BSJ1"/>
<sequence>MIEIHWTVALAMSFCSMLGVLQMYGRRIDSFFKRVVDNMLRVGKGSMKASSYSQQRTESELYQVGHQERKYEFGDYIRQQSKRNDKL</sequence>
<proteinExistence type="predicted"/>
<name>A0AAU8BSJ1_9VIBR</name>
<feature type="transmembrane region" description="Helical" evidence="1">
    <location>
        <begin position="6"/>
        <end position="24"/>
    </location>
</feature>
<protein>
    <submittedName>
        <fullName evidence="2">Uncharacterized protein</fullName>
    </submittedName>
</protein>
<keyword evidence="1" id="KW-1133">Transmembrane helix</keyword>
<reference evidence="2" key="1">
    <citation type="submission" date="2023-01" db="EMBL/GenBank/DDBJ databases">
        <title>Vibrio sp. CB1-14 genome sequencing.</title>
        <authorList>
            <person name="Otstavnykh N."/>
            <person name="Isaeva M."/>
            <person name="Meleshko D."/>
        </authorList>
    </citation>
    <scope>NUCLEOTIDE SEQUENCE</scope>
    <source>
        <strain evidence="2">CB1-14</strain>
    </source>
</reference>
<gene>
    <name evidence="2" type="ORF">PG915_17275</name>
</gene>
<evidence type="ECO:0000313" key="2">
    <source>
        <dbReference type="EMBL" id="XCD18522.1"/>
    </source>
</evidence>
<dbReference type="KEGG" id="vck:PG915_17275"/>
<organism evidence="2">
    <name type="scientific">Vibrio chaetopteri</name>
    <dbReference type="NCBI Taxonomy" id="3016528"/>
    <lineage>
        <taxon>Bacteria</taxon>
        <taxon>Pseudomonadati</taxon>
        <taxon>Pseudomonadota</taxon>
        <taxon>Gammaproteobacteria</taxon>
        <taxon>Vibrionales</taxon>
        <taxon>Vibrionaceae</taxon>
        <taxon>Vibrio</taxon>
    </lineage>
</organism>
<dbReference type="EMBL" id="CP115921">
    <property type="protein sequence ID" value="XCD18522.1"/>
    <property type="molecule type" value="Genomic_DNA"/>
</dbReference>
<accession>A0AAU8BSJ1</accession>
<keyword evidence="1" id="KW-0472">Membrane</keyword>
<dbReference type="RefSeq" id="WP_353499666.1">
    <property type="nucleotide sequence ID" value="NZ_CP115921.1"/>
</dbReference>
<keyword evidence="1" id="KW-0812">Transmembrane</keyword>